<dbReference type="Pfam" id="PF13905">
    <property type="entry name" value="Thioredoxin_8"/>
    <property type="match status" value="1"/>
</dbReference>
<dbReference type="Proteomes" id="UP000015354">
    <property type="component" value="Unassembled WGS sequence"/>
</dbReference>
<dbReference type="GO" id="GO:0030178">
    <property type="term" value="P:negative regulation of Wnt signaling pathway"/>
    <property type="evidence" value="ECO:0007669"/>
    <property type="project" value="TreeGrafter"/>
</dbReference>
<evidence type="ECO:0000259" key="1">
    <source>
        <dbReference type="PROSITE" id="PS51352"/>
    </source>
</evidence>
<accession>S9UTS1</accession>
<dbReference type="GO" id="GO:0031397">
    <property type="term" value="P:negative regulation of protein ubiquitination"/>
    <property type="evidence" value="ECO:0007669"/>
    <property type="project" value="TreeGrafter"/>
</dbReference>
<dbReference type="GO" id="GO:0004791">
    <property type="term" value="F:thioredoxin-disulfide reductase (NADPH) activity"/>
    <property type="evidence" value="ECO:0007669"/>
    <property type="project" value="TreeGrafter"/>
</dbReference>
<gene>
    <name evidence="2" type="ORF">STCU_02928</name>
</gene>
<dbReference type="SUPFAM" id="SSF52833">
    <property type="entry name" value="Thioredoxin-like"/>
    <property type="match status" value="1"/>
</dbReference>
<reference evidence="2 3" key="1">
    <citation type="journal article" date="2013" name="PLoS ONE">
        <title>Predicting the Proteins of Angomonas deanei, Strigomonas culicis and Their Respective Endosymbionts Reveals New Aspects of the Trypanosomatidae Family.</title>
        <authorList>
            <person name="Motta M.C."/>
            <person name="Martins A.C."/>
            <person name="de Souza S.S."/>
            <person name="Catta-Preta C.M."/>
            <person name="Silva R."/>
            <person name="Klein C.C."/>
            <person name="de Almeida L.G."/>
            <person name="de Lima Cunha O."/>
            <person name="Ciapina L.P."/>
            <person name="Brocchi M."/>
            <person name="Colabardini A.C."/>
            <person name="de Araujo Lima B."/>
            <person name="Machado C.R."/>
            <person name="de Almeida Soares C.M."/>
            <person name="Probst C.M."/>
            <person name="de Menezes C.B."/>
            <person name="Thompson C.E."/>
            <person name="Bartholomeu D.C."/>
            <person name="Gradia D.F."/>
            <person name="Pavoni D.P."/>
            <person name="Grisard E.C."/>
            <person name="Fantinatti-Garboggini F."/>
            <person name="Marchini F.K."/>
            <person name="Rodrigues-Luiz G.F."/>
            <person name="Wagner G."/>
            <person name="Goldman G.H."/>
            <person name="Fietto J.L."/>
            <person name="Elias M.C."/>
            <person name="Goldman M.H."/>
            <person name="Sagot M.F."/>
            <person name="Pereira M."/>
            <person name="Stoco P.H."/>
            <person name="de Mendonca-Neto R.P."/>
            <person name="Teixeira S.M."/>
            <person name="Maciel T.E."/>
            <person name="de Oliveira Mendes T.A."/>
            <person name="Urmenyi T.P."/>
            <person name="de Souza W."/>
            <person name="Schenkman S."/>
            <person name="de Vasconcelos A.T."/>
        </authorList>
    </citation>
    <scope>NUCLEOTIDE SEQUENCE [LARGE SCALE GENOMIC DNA]</scope>
</reference>
<keyword evidence="3" id="KW-1185">Reference proteome</keyword>
<dbReference type="InterPro" id="IPR012336">
    <property type="entry name" value="Thioredoxin-like_fold"/>
</dbReference>
<protein>
    <submittedName>
        <fullName evidence="2">Tryparedoxin</fullName>
    </submittedName>
</protein>
<dbReference type="PANTHER" id="PTHR46472">
    <property type="entry name" value="NUCLEOREDOXIN"/>
    <property type="match status" value="1"/>
</dbReference>
<feature type="domain" description="Thioredoxin" evidence="1">
    <location>
        <begin position="1"/>
        <end position="168"/>
    </location>
</feature>
<dbReference type="EMBL" id="ATMH01002928">
    <property type="protein sequence ID" value="EPY32204.1"/>
    <property type="molecule type" value="Genomic_DNA"/>
</dbReference>
<comment type="caution">
    <text evidence="2">The sequence shown here is derived from an EMBL/GenBank/DDBJ whole genome shotgun (WGS) entry which is preliminary data.</text>
</comment>
<evidence type="ECO:0000313" key="3">
    <source>
        <dbReference type="Proteomes" id="UP000015354"/>
    </source>
</evidence>
<dbReference type="OrthoDB" id="409136at2759"/>
<sequence length="173" mass="19293">MSGLTKYLSGVKQLLRANRMTPVAPASLTGKTIFFYFTASWCPHCSETAQYVLPYYQRHHREKDFELIVVSWDDSVADFYEYMHVDLLPRPVVGGTADKVQVLPGANGGQGEAGLLYVDIKAQSDTIAALIKTFRISGIPSMIGVDADTGKRVTVNALTMMKIDPEAERYPWW</sequence>
<evidence type="ECO:0000313" key="2">
    <source>
        <dbReference type="EMBL" id="EPY32204.1"/>
    </source>
</evidence>
<organism evidence="2 3">
    <name type="scientific">Strigomonas culicis</name>
    <dbReference type="NCBI Taxonomy" id="28005"/>
    <lineage>
        <taxon>Eukaryota</taxon>
        <taxon>Discoba</taxon>
        <taxon>Euglenozoa</taxon>
        <taxon>Kinetoplastea</taxon>
        <taxon>Metakinetoplastina</taxon>
        <taxon>Trypanosomatida</taxon>
        <taxon>Trypanosomatidae</taxon>
        <taxon>Strigomonadinae</taxon>
        <taxon>Strigomonas</taxon>
    </lineage>
</organism>
<dbReference type="AlphaFoldDB" id="S9UTS1"/>
<proteinExistence type="predicted"/>
<dbReference type="PANTHER" id="PTHR46472:SF1">
    <property type="entry name" value="NUCLEOREDOXIN"/>
    <property type="match status" value="1"/>
</dbReference>
<dbReference type="InterPro" id="IPR013766">
    <property type="entry name" value="Thioredoxin_domain"/>
</dbReference>
<dbReference type="GO" id="GO:0005634">
    <property type="term" value="C:nucleus"/>
    <property type="evidence" value="ECO:0007669"/>
    <property type="project" value="TreeGrafter"/>
</dbReference>
<dbReference type="PROSITE" id="PS51352">
    <property type="entry name" value="THIOREDOXIN_2"/>
    <property type="match status" value="1"/>
</dbReference>
<dbReference type="InterPro" id="IPR036249">
    <property type="entry name" value="Thioredoxin-like_sf"/>
</dbReference>
<name>S9UTS1_9TRYP</name>
<dbReference type="Gene3D" id="3.40.30.10">
    <property type="entry name" value="Glutaredoxin"/>
    <property type="match status" value="1"/>
</dbReference>